<dbReference type="InterPro" id="IPR004329">
    <property type="entry name" value="CcmE"/>
</dbReference>
<dbReference type="GO" id="GO:0020037">
    <property type="term" value="F:heme binding"/>
    <property type="evidence" value="ECO:0007669"/>
    <property type="project" value="InterPro"/>
</dbReference>
<sequence length="145" mass="16061">MNGKKNNKAYLIALVFFLCGAGYLIFSGFSENSIYFLNVSEALAMPTEERKAARLFGTVGEENLQIPSPGSKNALIFKLQDKDMNNQNIIVQYKGTIPDTFKAGVEVIVEGSFDQSGSNFVAKTLMTKCPSKYEKENRETGKQKV</sequence>
<evidence type="ECO:0000313" key="7">
    <source>
        <dbReference type="Proteomes" id="UP000186469"/>
    </source>
</evidence>
<keyword evidence="2" id="KW-0479">Metal-binding</keyword>
<protein>
    <submittedName>
        <fullName evidence="6">Cytochrome c-type biogenesis protein CcmE</fullName>
    </submittedName>
</protein>
<dbReference type="Proteomes" id="UP000186469">
    <property type="component" value="Unassembled WGS sequence"/>
</dbReference>
<keyword evidence="2" id="KW-0349">Heme</keyword>
<keyword evidence="2" id="KW-0408">Iron</keyword>
<dbReference type="GO" id="GO:0005886">
    <property type="term" value="C:plasma membrane"/>
    <property type="evidence" value="ECO:0007669"/>
    <property type="project" value="InterPro"/>
</dbReference>
<evidence type="ECO:0000256" key="1">
    <source>
        <dbReference type="ARBA" id="ARBA00004370"/>
    </source>
</evidence>
<evidence type="ECO:0000256" key="3">
    <source>
        <dbReference type="ARBA" id="ARBA00022748"/>
    </source>
</evidence>
<dbReference type="GO" id="GO:0017003">
    <property type="term" value="P:protein-heme linkage"/>
    <property type="evidence" value="ECO:0007669"/>
    <property type="project" value="InterPro"/>
</dbReference>
<dbReference type="EMBL" id="FRDI01000002">
    <property type="protein sequence ID" value="SHN49237.1"/>
    <property type="molecule type" value="Genomic_DNA"/>
</dbReference>
<accession>A0A1M7RSD3</accession>
<comment type="subcellular location">
    <subcellularLocation>
        <location evidence="1">Membrane</location>
    </subcellularLocation>
</comment>
<dbReference type="Gene3D" id="2.40.50.140">
    <property type="entry name" value="Nucleic acid-binding proteins"/>
    <property type="match status" value="1"/>
</dbReference>
<gene>
    <name evidence="6" type="ORF">SAMN02745728_00111</name>
</gene>
<dbReference type="Pfam" id="PF03100">
    <property type="entry name" value="CcmE"/>
    <property type="match status" value="1"/>
</dbReference>
<dbReference type="OrthoDB" id="9794828at2"/>
<evidence type="ECO:0000256" key="5">
    <source>
        <dbReference type="SAM" id="Phobius"/>
    </source>
</evidence>
<feature type="transmembrane region" description="Helical" evidence="5">
    <location>
        <begin position="9"/>
        <end position="29"/>
    </location>
</feature>
<dbReference type="GO" id="GO:0017004">
    <property type="term" value="P:cytochrome complex assembly"/>
    <property type="evidence" value="ECO:0007669"/>
    <property type="project" value="UniProtKB-KW"/>
</dbReference>
<proteinExistence type="predicted"/>
<evidence type="ECO:0000256" key="4">
    <source>
        <dbReference type="ARBA" id="ARBA00023136"/>
    </source>
</evidence>
<dbReference type="InterPro" id="IPR036127">
    <property type="entry name" value="CcmE-like_sf"/>
</dbReference>
<dbReference type="RefSeq" id="WP_072695422.1">
    <property type="nucleotide sequence ID" value="NZ_FRDI01000002.1"/>
</dbReference>
<keyword evidence="4 5" id="KW-0472">Membrane</keyword>
<keyword evidence="5" id="KW-1133">Transmembrane helix</keyword>
<keyword evidence="7" id="KW-1185">Reference proteome</keyword>
<dbReference type="AlphaFoldDB" id="A0A1M7RSD3"/>
<dbReference type="SUPFAM" id="SSF82093">
    <property type="entry name" value="Heme chaperone CcmE"/>
    <property type="match status" value="1"/>
</dbReference>
<keyword evidence="5" id="KW-0812">Transmembrane</keyword>
<evidence type="ECO:0000313" key="6">
    <source>
        <dbReference type="EMBL" id="SHN49237.1"/>
    </source>
</evidence>
<keyword evidence="3" id="KW-0201">Cytochrome c-type biogenesis</keyword>
<evidence type="ECO:0000256" key="2">
    <source>
        <dbReference type="ARBA" id="ARBA00022617"/>
    </source>
</evidence>
<dbReference type="InterPro" id="IPR012340">
    <property type="entry name" value="NA-bd_OB-fold"/>
</dbReference>
<reference evidence="6 7" key="1">
    <citation type="submission" date="2016-12" db="EMBL/GenBank/DDBJ databases">
        <authorList>
            <person name="Song W.-J."/>
            <person name="Kurnit D.M."/>
        </authorList>
    </citation>
    <scope>NUCLEOTIDE SEQUENCE [LARGE SCALE GENOMIC DNA]</scope>
    <source>
        <strain evidence="6 7">DSM 11393</strain>
    </source>
</reference>
<dbReference type="STRING" id="1121455.SAMN02745728_00111"/>
<name>A0A1M7RSD3_9BACT</name>
<organism evidence="6 7">
    <name type="scientific">Desulfovibrio litoralis DSM 11393</name>
    <dbReference type="NCBI Taxonomy" id="1121455"/>
    <lineage>
        <taxon>Bacteria</taxon>
        <taxon>Pseudomonadati</taxon>
        <taxon>Thermodesulfobacteriota</taxon>
        <taxon>Desulfovibrionia</taxon>
        <taxon>Desulfovibrionales</taxon>
        <taxon>Desulfovibrionaceae</taxon>
        <taxon>Desulfovibrio</taxon>
    </lineage>
</organism>